<sequence>MASIQRQCRKVICIGRNYADHITELNNTRPKRPFFFLKPPSSIAPPENCHVLRPKGVNLHYEVELGLVMGRELRNSDPNDEQAAMAAIQGYVVAIDMTARNVQDSAKKAGLPWTIAKGFDTFCPISNLIPKHLIKDPHNVDLHLSVDNEMRQSDNSGLMLYRIPRILAEISQVMTIEAGDLVLTGTPKGVGEVKTGQIMRAWVTQDGKELQNGRVEAEVKDSMGCFEFGDF</sequence>
<dbReference type="OrthoDB" id="74910at2759"/>
<name>C4JZU2_UNCRE</name>
<dbReference type="OMA" id="NCRKVIC"/>
<organism evidence="4 5">
    <name type="scientific">Uncinocarpus reesii (strain UAMH 1704)</name>
    <dbReference type="NCBI Taxonomy" id="336963"/>
    <lineage>
        <taxon>Eukaryota</taxon>
        <taxon>Fungi</taxon>
        <taxon>Dikarya</taxon>
        <taxon>Ascomycota</taxon>
        <taxon>Pezizomycotina</taxon>
        <taxon>Eurotiomycetes</taxon>
        <taxon>Eurotiomycetidae</taxon>
        <taxon>Onygenales</taxon>
        <taxon>Onygenaceae</taxon>
        <taxon>Uncinocarpus</taxon>
    </lineage>
</organism>
<evidence type="ECO:0000313" key="5">
    <source>
        <dbReference type="Proteomes" id="UP000002058"/>
    </source>
</evidence>
<dbReference type="InterPro" id="IPR011234">
    <property type="entry name" value="Fumarylacetoacetase-like_C"/>
</dbReference>
<dbReference type="InParanoid" id="C4JZU2"/>
<dbReference type="FunCoup" id="C4JZU2">
    <property type="interactions" value="410"/>
</dbReference>
<feature type="domain" description="Fumarylacetoacetase-like C-terminal" evidence="3">
    <location>
        <begin position="10"/>
        <end position="205"/>
    </location>
</feature>
<evidence type="ECO:0000259" key="3">
    <source>
        <dbReference type="Pfam" id="PF01557"/>
    </source>
</evidence>
<dbReference type="FunFam" id="3.90.850.10:FF:000003">
    <property type="entry name" value="Fumarylacetoacetate hydrolase domain-containing 1"/>
    <property type="match status" value="1"/>
</dbReference>
<keyword evidence="5" id="KW-1185">Reference proteome</keyword>
<dbReference type="GO" id="GO:0018773">
    <property type="term" value="F:acetylpyruvate hydrolase activity"/>
    <property type="evidence" value="ECO:0007669"/>
    <property type="project" value="TreeGrafter"/>
</dbReference>
<dbReference type="GO" id="GO:0046872">
    <property type="term" value="F:metal ion binding"/>
    <property type="evidence" value="ECO:0007669"/>
    <property type="project" value="UniProtKB-KW"/>
</dbReference>
<comment type="similarity">
    <text evidence="1">Belongs to the FAH family.</text>
</comment>
<keyword evidence="4" id="KW-0378">Hydrolase</keyword>
<dbReference type="Pfam" id="PF01557">
    <property type="entry name" value="FAA_hydrolase"/>
    <property type="match status" value="1"/>
</dbReference>
<dbReference type="GO" id="GO:0005739">
    <property type="term" value="C:mitochondrion"/>
    <property type="evidence" value="ECO:0007669"/>
    <property type="project" value="TreeGrafter"/>
</dbReference>
<dbReference type="KEGG" id="ure:UREG_07693"/>
<dbReference type="SUPFAM" id="SSF56529">
    <property type="entry name" value="FAH"/>
    <property type="match status" value="1"/>
</dbReference>
<protein>
    <submittedName>
        <fullName evidence="4">Fumarylacetoacetate hydrolase</fullName>
    </submittedName>
</protein>
<dbReference type="VEuPathDB" id="FungiDB:UREG_07693"/>
<dbReference type="InterPro" id="IPR036663">
    <property type="entry name" value="Fumarylacetoacetase_C_sf"/>
</dbReference>
<evidence type="ECO:0000256" key="1">
    <source>
        <dbReference type="ARBA" id="ARBA00010211"/>
    </source>
</evidence>
<dbReference type="eggNOG" id="KOG1535">
    <property type="taxonomic scope" value="Eukaryota"/>
</dbReference>
<evidence type="ECO:0000313" key="4">
    <source>
        <dbReference type="EMBL" id="EEP82828.1"/>
    </source>
</evidence>
<keyword evidence="2" id="KW-0479">Metal-binding</keyword>
<dbReference type="EMBL" id="CH476619">
    <property type="protein sequence ID" value="EEP82828.1"/>
    <property type="molecule type" value="Genomic_DNA"/>
</dbReference>
<dbReference type="GO" id="GO:0050163">
    <property type="term" value="F:oxaloacetate tautomerase activity"/>
    <property type="evidence" value="ECO:0007669"/>
    <property type="project" value="EnsemblFungi"/>
</dbReference>
<evidence type="ECO:0000256" key="2">
    <source>
        <dbReference type="ARBA" id="ARBA00022723"/>
    </source>
</evidence>
<dbReference type="Gene3D" id="3.90.850.10">
    <property type="entry name" value="Fumarylacetoacetase-like, C-terminal domain"/>
    <property type="match status" value="1"/>
</dbReference>
<accession>C4JZU2</accession>
<proteinExistence type="inferred from homology"/>
<dbReference type="RefSeq" id="XP_002582920.1">
    <property type="nucleotide sequence ID" value="XM_002582874.1"/>
</dbReference>
<dbReference type="GeneID" id="8439709"/>
<dbReference type="HOGENOM" id="CLU_028458_5_0_1"/>
<dbReference type="Proteomes" id="UP000002058">
    <property type="component" value="Unassembled WGS sequence"/>
</dbReference>
<gene>
    <name evidence="4" type="ORF">UREG_07693</name>
</gene>
<reference evidence="5" key="1">
    <citation type="journal article" date="2009" name="Genome Res.">
        <title>Comparative genomic analyses of the human fungal pathogens Coccidioides and their relatives.</title>
        <authorList>
            <person name="Sharpton T.J."/>
            <person name="Stajich J.E."/>
            <person name="Rounsley S.D."/>
            <person name="Gardner M.J."/>
            <person name="Wortman J.R."/>
            <person name="Jordar V.S."/>
            <person name="Maiti R."/>
            <person name="Kodira C.D."/>
            <person name="Neafsey D.E."/>
            <person name="Zeng Q."/>
            <person name="Hung C.-Y."/>
            <person name="McMahan C."/>
            <person name="Muszewska A."/>
            <person name="Grynberg M."/>
            <person name="Mandel M.A."/>
            <person name="Kellner E.M."/>
            <person name="Barker B.M."/>
            <person name="Galgiani J.N."/>
            <person name="Orbach M.J."/>
            <person name="Kirkland T.N."/>
            <person name="Cole G.T."/>
            <person name="Henn M.R."/>
            <person name="Birren B.W."/>
            <person name="Taylor J.W."/>
        </authorList>
    </citation>
    <scope>NUCLEOTIDE SEQUENCE [LARGE SCALE GENOMIC DNA]</scope>
    <source>
        <strain evidence="5">UAMH 1704</strain>
    </source>
</reference>
<dbReference type="GO" id="GO:0006107">
    <property type="term" value="P:oxaloacetate metabolic process"/>
    <property type="evidence" value="ECO:0007669"/>
    <property type="project" value="EnsemblFungi"/>
</dbReference>
<dbReference type="STRING" id="336963.C4JZU2"/>
<dbReference type="PANTHER" id="PTHR11820:SF7">
    <property type="entry name" value="ACYLPYRUVASE FAHD1, MITOCHONDRIAL"/>
    <property type="match status" value="1"/>
</dbReference>
<dbReference type="PANTHER" id="PTHR11820">
    <property type="entry name" value="ACYLPYRUVASE"/>
    <property type="match status" value="1"/>
</dbReference>
<dbReference type="AlphaFoldDB" id="C4JZU2"/>